<dbReference type="Gene3D" id="3.50.50.60">
    <property type="entry name" value="FAD/NAD(P)-binding domain"/>
    <property type="match status" value="1"/>
</dbReference>
<keyword evidence="4" id="KW-1185">Reference proteome</keyword>
<dbReference type="PANTHER" id="PTHR13847:SF289">
    <property type="entry name" value="GLYCINE OXIDASE"/>
    <property type="match status" value="1"/>
</dbReference>
<dbReference type="SUPFAM" id="SSF51971">
    <property type="entry name" value="Nucleotide-binding domain"/>
    <property type="match status" value="1"/>
</dbReference>
<evidence type="ECO:0000256" key="1">
    <source>
        <dbReference type="ARBA" id="ARBA00023002"/>
    </source>
</evidence>
<dbReference type="InterPro" id="IPR036188">
    <property type="entry name" value="FAD/NAD-bd_sf"/>
</dbReference>
<organism evidence="3 4">
    <name type="scientific">Tepidimonas thermarum</name>
    <dbReference type="NCBI Taxonomy" id="335431"/>
    <lineage>
        <taxon>Bacteria</taxon>
        <taxon>Pseudomonadati</taxon>
        <taxon>Pseudomonadota</taxon>
        <taxon>Betaproteobacteria</taxon>
        <taxon>Burkholderiales</taxon>
        <taxon>Tepidimonas</taxon>
    </lineage>
</organism>
<accession>A0A554X8X3</accession>
<dbReference type="Pfam" id="PF01266">
    <property type="entry name" value="DAO"/>
    <property type="match status" value="1"/>
</dbReference>
<dbReference type="EC" id="1.5.-.-" evidence="3"/>
<dbReference type="InterPro" id="IPR006076">
    <property type="entry name" value="FAD-dep_OxRdtase"/>
</dbReference>
<name>A0A554X8X3_9BURK</name>
<dbReference type="Proteomes" id="UP000318542">
    <property type="component" value="Unassembled WGS sequence"/>
</dbReference>
<evidence type="ECO:0000313" key="4">
    <source>
        <dbReference type="Proteomes" id="UP000318542"/>
    </source>
</evidence>
<dbReference type="GO" id="GO:0016491">
    <property type="term" value="F:oxidoreductase activity"/>
    <property type="evidence" value="ECO:0007669"/>
    <property type="project" value="UniProtKB-KW"/>
</dbReference>
<dbReference type="GO" id="GO:0005737">
    <property type="term" value="C:cytoplasm"/>
    <property type="evidence" value="ECO:0007669"/>
    <property type="project" value="TreeGrafter"/>
</dbReference>
<evidence type="ECO:0000313" key="3">
    <source>
        <dbReference type="EMBL" id="TSE32280.1"/>
    </source>
</evidence>
<reference evidence="3 4" key="1">
    <citation type="submission" date="2019-07" db="EMBL/GenBank/DDBJ databases">
        <title>Tepidimonas thermarum AA-1 draft genome.</title>
        <authorList>
            <person name="Da Costa M.S."/>
            <person name="Froufe H.J.C."/>
            <person name="Egas C."/>
            <person name="Albuquerque L."/>
        </authorList>
    </citation>
    <scope>NUCLEOTIDE SEQUENCE [LARGE SCALE GENOMIC DNA]</scope>
    <source>
        <strain evidence="3 4">AA-1</strain>
    </source>
</reference>
<sequence>MLILGAGLMGRLLGVTLAQSGYPVQLVDAAADAQQAGGAARIAAAMLAPLAESAVTEPNVVAMGRYALPRWRALCAGLAQPVYFQQNGTLIVWHRQDAREAVRFEALLRRTTAHIPELPAPQALDATALAEVEPAVAGRFAQGLYLPDEGQLDNRQLLDALLATLHGLGAAVRWGCAMTLAQALSWQREHPHGWVLDCRGLGARADWTAHAAHAPHPGTARARGPLRGVRGEVVRLHAPDVTLRRPTRLLHPRYPIYIAPKPDHLFVIGATEIESDDLSPASVRSTLELLSAAYAVHPGFAEARVLELCSQCRPTLPDNLPAVVEPAPRVLQINGLYRHGFMISPALHDAVIEYMNTQQTTLADRLGLAFVRHDTRDPAPCTA</sequence>
<dbReference type="PANTHER" id="PTHR13847">
    <property type="entry name" value="SARCOSINE DEHYDROGENASE-RELATED"/>
    <property type="match status" value="1"/>
</dbReference>
<dbReference type="SUPFAM" id="SSF54373">
    <property type="entry name" value="FAD-linked reductases, C-terminal domain"/>
    <property type="match status" value="1"/>
</dbReference>
<comment type="caution">
    <text evidence="3">The sequence shown here is derived from an EMBL/GenBank/DDBJ whole genome shotgun (WGS) entry which is preliminary data.</text>
</comment>
<dbReference type="Gene3D" id="3.30.9.10">
    <property type="entry name" value="D-Amino Acid Oxidase, subunit A, domain 2"/>
    <property type="match status" value="1"/>
</dbReference>
<protein>
    <submittedName>
        <fullName evidence="3">tRNA 5-methylaminomethyl-2-thiouridine biosynthesis bifunctional protein MnmC</fullName>
        <ecNumber evidence="3">1.5.-.-</ecNumber>
    </submittedName>
</protein>
<gene>
    <name evidence="3" type="primary">mnmC_2</name>
    <name evidence="3" type="ORF">Tther_00066</name>
</gene>
<dbReference type="AlphaFoldDB" id="A0A554X8X3"/>
<feature type="domain" description="FAD dependent oxidoreductase" evidence="2">
    <location>
        <begin position="2"/>
        <end position="347"/>
    </location>
</feature>
<evidence type="ECO:0000259" key="2">
    <source>
        <dbReference type="Pfam" id="PF01266"/>
    </source>
</evidence>
<keyword evidence="1 3" id="KW-0560">Oxidoreductase</keyword>
<proteinExistence type="predicted"/>
<dbReference type="EMBL" id="VJOL01000001">
    <property type="protein sequence ID" value="TSE32280.1"/>
    <property type="molecule type" value="Genomic_DNA"/>
</dbReference>